<evidence type="ECO:0000313" key="3">
    <source>
        <dbReference type="Proteomes" id="UP000693970"/>
    </source>
</evidence>
<feature type="region of interest" description="Disordered" evidence="1">
    <location>
        <begin position="115"/>
        <end position="139"/>
    </location>
</feature>
<feature type="region of interest" description="Disordered" evidence="1">
    <location>
        <begin position="1"/>
        <end position="83"/>
    </location>
</feature>
<keyword evidence="3" id="KW-1185">Reference proteome</keyword>
<reference evidence="2" key="2">
    <citation type="submission" date="2021-04" db="EMBL/GenBank/DDBJ databases">
        <authorList>
            <person name="Podell S."/>
        </authorList>
    </citation>
    <scope>NUCLEOTIDE SEQUENCE</scope>
    <source>
        <strain evidence="2">Hildebrandi</strain>
    </source>
</reference>
<protein>
    <submittedName>
        <fullName evidence="2">Uncharacterized protein</fullName>
    </submittedName>
</protein>
<feature type="compositionally biased region" description="Basic and acidic residues" evidence="1">
    <location>
        <begin position="70"/>
        <end position="83"/>
    </location>
</feature>
<feature type="compositionally biased region" description="Basic and acidic residues" evidence="1">
    <location>
        <begin position="1"/>
        <end position="55"/>
    </location>
</feature>
<sequence length="243" mass="27713">MPFDNKEKRKRYDASRKESRAKYDREKYERLKAKKKEKERQDETKNHQLAKESPKQRAAISMSTTTPQNRHGDGRKILQRRDDNDDVVGIGHLLLESVQRSSVSFDLPPRVSIEIGRSSTTTTQEQEDEHQIQDTKKHGIRGSWTSTIRRAGFRFGAEAETPSGNGPNLMETPHCESQQKALSSSLTIIPKTKAGIMVFLKQQQGAHQHDYFVREEMETQRFAKELEAIEQRASCSKGASKGS</sequence>
<evidence type="ECO:0000256" key="1">
    <source>
        <dbReference type="SAM" id="MobiDB-lite"/>
    </source>
</evidence>
<comment type="caution">
    <text evidence="2">The sequence shown here is derived from an EMBL/GenBank/DDBJ whole genome shotgun (WGS) entry which is preliminary data.</text>
</comment>
<dbReference type="EMBL" id="JAGRRH010000040">
    <property type="protein sequence ID" value="KAG7339173.1"/>
    <property type="molecule type" value="Genomic_DNA"/>
</dbReference>
<name>A0A9K3K907_9STRA</name>
<organism evidence="2 3">
    <name type="scientific">Nitzschia inconspicua</name>
    <dbReference type="NCBI Taxonomy" id="303405"/>
    <lineage>
        <taxon>Eukaryota</taxon>
        <taxon>Sar</taxon>
        <taxon>Stramenopiles</taxon>
        <taxon>Ochrophyta</taxon>
        <taxon>Bacillariophyta</taxon>
        <taxon>Bacillariophyceae</taxon>
        <taxon>Bacillariophycidae</taxon>
        <taxon>Bacillariales</taxon>
        <taxon>Bacillariaceae</taxon>
        <taxon>Nitzschia</taxon>
    </lineage>
</organism>
<feature type="region of interest" description="Disordered" evidence="1">
    <location>
        <begin position="157"/>
        <end position="177"/>
    </location>
</feature>
<proteinExistence type="predicted"/>
<reference evidence="2" key="1">
    <citation type="journal article" date="2021" name="Sci. Rep.">
        <title>Diploid genomic architecture of Nitzschia inconspicua, an elite biomass production diatom.</title>
        <authorList>
            <person name="Oliver A."/>
            <person name="Podell S."/>
            <person name="Pinowska A."/>
            <person name="Traller J.C."/>
            <person name="Smith S.R."/>
            <person name="McClure R."/>
            <person name="Beliaev A."/>
            <person name="Bohutskyi P."/>
            <person name="Hill E.A."/>
            <person name="Rabines A."/>
            <person name="Zheng H."/>
            <person name="Allen L.Z."/>
            <person name="Kuo A."/>
            <person name="Grigoriev I.V."/>
            <person name="Allen A.E."/>
            <person name="Hazlebeck D."/>
            <person name="Allen E.E."/>
        </authorList>
    </citation>
    <scope>NUCLEOTIDE SEQUENCE</scope>
    <source>
        <strain evidence="2">Hildebrandi</strain>
    </source>
</reference>
<dbReference type="Proteomes" id="UP000693970">
    <property type="component" value="Unassembled WGS sequence"/>
</dbReference>
<evidence type="ECO:0000313" key="2">
    <source>
        <dbReference type="EMBL" id="KAG7339173.1"/>
    </source>
</evidence>
<gene>
    <name evidence="2" type="ORF">IV203_020485</name>
</gene>
<dbReference type="AlphaFoldDB" id="A0A9K3K907"/>
<accession>A0A9K3K907</accession>